<dbReference type="PRINTS" id="PR01036">
    <property type="entry name" value="TCRTETB"/>
</dbReference>
<comment type="similarity">
    <text evidence="2">Belongs to the major facilitator superfamily.</text>
</comment>
<feature type="region of interest" description="Disordered" evidence="7">
    <location>
        <begin position="561"/>
        <end position="614"/>
    </location>
</feature>
<dbReference type="GeneID" id="77731863"/>
<feature type="transmembrane region" description="Helical" evidence="8">
    <location>
        <begin position="213"/>
        <end position="236"/>
    </location>
</feature>
<keyword evidence="11" id="KW-1185">Reference proteome</keyword>
<feature type="transmembrane region" description="Helical" evidence="8">
    <location>
        <begin position="150"/>
        <end position="171"/>
    </location>
</feature>
<dbReference type="SUPFAM" id="SSF103473">
    <property type="entry name" value="MFS general substrate transporter"/>
    <property type="match status" value="1"/>
</dbReference>
<dbReference type="GO" id="GO:0022857">
    <property type="term" value="F:transmembrane transporter activity"/>
    <property type="evidence" value="ECO:0007669"/>
    <property type="project" value="InterPro"/>
</dbReference>
<dbReference type="Pfam" id="PF07690">
    <property type="entry name" value="MFS_1"/>
    <property type="match status" value="1"/>
</dbReference>
<feature type="transmembrane region" description="Helical" evidence="8">
    <location>
        <begin position="383"/>
        <end position="401"/>
    </location>
</feature>
<feature type="transmembrane region" description="Helical" evidence="8">
    <location>
        <begin position="94"/>
        <end position="112"/>
    </location>
</feature>
<feature type="compositionally biased region" description="Polar residues" evidence="7">
    <location>
        <begin position="583"/>
        <end position="594"/>
    </location>
</feature>
<dbReference type="PANTHER" id="PTHR23501:SF189">
    <property type="entry name" value="DRUG TRANSPORTER, PUTATIVE (AFU_ORTHOLOGUE AFUA_4G03920)-RELATED"/>
    <property type="match status" value="1"/>
</dbReference>
<feature type="compositionally biased region" description="Low complexity" evidence="7">
    <location>
        <begin position="573"/>
        <end position="582"/>
    </location>
</feature>
<evidence type="ECO:0000259" key="9">
    <source>
        <dbReference type="PROSITE" id="PS50850"/>
    </source>
</evidence>
<evidence type="ECO:0000256" key="5">
    <source>
        <dbReference type="ARBA" id="ARBA00022989"/>
    </source>
</evidence>
<dbReference type="Gene3D" id="1.20.1250.20">
    <property type="entry name" value="MFS general substrate transporter like domains"/>
    <property type="match status" value="1"/>
</dbReference>
<evidence type="ECO:0000313" key="11">
    <source>
        <dbReference type="Proteomes" id="UP001164286"/>
    </source>
</evidence>
<proteinExistence type="inferred from homology"/>
<sequence>MATPNTSSTSSDHGVKDAGAEGPDESKDVEAQTVVEQGKRKKLELQDQTNLLPHRQVLIVFAGLSMALFCSSLNQTIIVTALPTIGQAFGRADIVSWVGTAYLLTSTAMQPLYGRLSDIFGRKVCLIASLVIFFLGSLGCSVSASMIQLIVFRAIQGIGGGGILTLSMIIVSDIVTLKDRGKYQGIIGMVIALSNSAGPLIGGLLTEKATWRWSFWMSLCLTSVATFVVFFLLPLKSVRGDIITKLRAVDWFGSILTLVWAVTFLIGLSWAGTQYAWTSAAVLVPLILGLALLGLFLFVETRVHLPIVPLYIFKSPTVSATAVSTFFSGAAFFSVLYYLPTYLQVVHGDSPIQSGINTLPLATTQTVIAFVAGYIASKTGDYYYNLCFGFAIWTIGLGLMSTISTTTPQANFIGYQIVVAIGAGQTFQTSLLAIQAAVERKDMAAAVGMRNFMRLLGGTVGLAACSAVSNNIVRAHLSAVGVGEAVVQRVLKDPTVAGDWSGDIDLDTVREAYAAGIRGIFYLLTPLIAISCVVVVLFVKKISLKRDDDAAKKQEAKEWLENRKNKRARKGPAGAAVEGAAESTTKGQDVSQYPSGEKVATTGESLGSRVGERVKKEEGVLEGVAKTFDEAAGAIPRDAEIPTRREGI</sequence>
<feature type="transmembrane region" description="Helical" evidence="8">
    <location>
        <begin position="359"/>
        <end position="376"/>
    </location>
</feature>
<feature type="transmembrane region" description="Helical" evidence="8">
    <location>
        <begin position="455"/>
        <end position="473"/>
    </location>
</feature>
<name>A0AA38LV36_9TREE</name>
<feature type="transmembrane region" description="Helical" evidence="8">
    <location>
        <begin position="520"/>
        <end position="539"/>
    </location>
</feature>
<dbReference type="InterPro" id="IPR020846">
    <property type="entry name" value="MFS_dom"/>
</dbReference>
<feature type="transmembrane region" description="Helical" evidence="8">
    <location>
        <begin position="183"/>
        <end position="201"/>
    </location>
</feature>
<accession>A0AA38LV36</accession>
<feature type="domain" description="Major facilitator superfamily (MFS) profile" evidence="9">
    <location>
        <begin position="60"/>
        <end position="543"/>
    </location>
</feature>
<dbReference type="GO" id="GO:0005886">
    <property type="term" value="C:plasma membrane"/>
    <property type="evidence" value="ECO:0007669"/>
    <property type="project" value="TreeGrafter"/>
</dbReference>
<dbReference type="GO" id="GO:0012505">
    <property type="term" value="C:endomembrane system"/>
    <property type="evidence" value="ECO:0007669"/>
    <property type="project" value="UniProtKB-SubCell"/>
</dbReference>
<feature type="transmembrane region" description="Helical" evidence="8">
    <location>
        <begin position="248"/>
        <end position="270"/>
    </location>
</feature>
<feature type="transmembrane region" description="Helical" evidence="8">
    <location>
        <begin position="413"/>
        <end position="434"/>
    </location>
</feature>
<evidence type="ECO:0000313" key="10">
    <source>
        <dbReference type="EMBL" id="KAI9635204.1"/>
    </source>
</evidence>
<feature type="transmembrane region" description="Helical" evidence="8">
    <location>
        <begin position="124"/>
        <end position="144"/>
    </location>
</feature>
<keyword evidence="4 8" id="KW-0812">Transmembrane</keyword>
<protein>
    <submittedName>
        <fullName evidence="10">Tetracycline efflux protein</fullName>
    </submittedName>
</protein>
<evidence type="ECO:0000256" key="3">
    <source>
        <dbReference type="ARBA" id="ARBA00022448"/>
    </source>
</evidence>
<dbReference type="Proteomes" id="UP001164286">
    <property type="component" value="Unassembled WGS sequence"/>
</dbReference>
<reference evidence="10" key="1">
    <citation type="journal article" date="2022" name="G3 (Bethesda)">
        <title>High quality genome of the basidiomycete yeast Dioszegia hungarica PDD-24b-2 isolated from cloud water.</title>
        <authorList>
            <person name="Jarrige D."/>
            <person name="Haridas S."/>
            <person name="Bleykasten-Grosshans C."/>
            <person name="Joly M."/>
            <person name="Nadalig T."/>
            <person name="Sancelme M."/>
            <person name="Vuilleumier S."/>
            <person name="Grigoriev I.V."/>
            <person name="Amato P."/>
            <person name="Bringel F."/>
        </authorList>
    </citation>
    <scope>NUCLEOTIDE SEQUENCE</scope>
    <source>
        <strain evidence="10">PDD-24b-2</strain>
    </source>
</reference>
<evidence type="ECO:0000256" key="6">
    <source>
        <dbReference type="ARBA" id="ARBA00023136"/>
    </source>
</evidence>
<dbReference type="EMBL" id="JAKWFO010000005">
    <property type="protein sequence ID" value="KAI9635204.1"/>
    <property type="molecule type" value="Genomic_DNA"/>
</dbReference>
<keyword evidence="3" id="KW-0813">Transport</keyword>
<evidence type="ECO:0000256" key="8">
    <source>
        <dbReference type="SAM" id="Phobius"/>
    </source>
</evidence>
<dbReference type="InterPro" id="IPR011701">
    <property type="entry name" value="MFS"/>
</dbReference>
<feature type="compositionally biased region" description="Basic and acidic residues" evidence="7">
    <location>
        <begin position="13"/>
        <end position="30"/>
    </location>
</feature>
<dbReference type="AlphaFoldDB" id="A0AA38LV36"/>
<gene>
    <name evidence="10" type="ORF">MKK02DRAFT_43884</name>
</gene>
<dbReference type="CDD" id="cd17502">
    <property type="entry name" value="MFS_Azr1_MDR_like"/>
    <property type="match status" value="1"/>
</dbReference>
<dbReference type="PROSITE" id="PS50850">
    <property type="entry name" value="MFS"/>
    <property type="match status" value="1"/>
</dbReference>
<organism evidence="10 11">
    <name type="scientific">Dioszegia hungarica</name>
    <dbReference type="NCBI Taxonomy" id="4972"/>
    <lineage>
        <taxon>Eukaryota</taxon>
        <taxon>Fungi</taxon>
        <taxon>Dikarya</taxon>
        <taxon>Basidiomycota</taxon>
        <taxon>Agaricomycotina</taxon>
        <taxon>Tremellomycetes</taxon>
        <taxon>Tremellales</taxon>
        <taxon>Bulleribasidiaceae</taxon>
        <taxon>Dioszegia</taxon>
    </lineage>
</organism>
<evidence type="ECO:0000256" key="4">
    <source>
        <dbReference type="ARBA" id="ARBA00022692"/>
    </source>
</evidence>
<comment type="subcellular location">
    <subcellularLocation>
        <location evidence="1">Endomembrane system</location>
        <topology evidence="1">Multi-pass membrane protein</topology>
    </subcellularLocation>
</comment>
<feature type="region of interest" description="Disordered" evidence="7">
    <location>
        <begin position="1"/>
        <end position="31"/>
    </location>
</feature>
<keyword evidence="5 8" id="KW-1133">Transmembrane helix</keyword>
<dbReference type="PANTHER" id="PTHR23501">
    <property type="entry name" value="MAJOR FACILITATOR SUPERFAMILY"/>
    <property type="match status" value="1"/>
</dbReference>
<keyword evidence="6 8" id="KW-0472">Membrane</keyword>
<evidence type="ECO:0000256" key="2">
    <source>
        <dbReference type="ARBA" id="ARBA00008335"/>
    </source>
</evidence>
<feature type="transmembrane region" description="Helical" evidence="8">
    <location>
        <begin position="320"/>
        <end position="339"/>
    </location>
</feature>
<dbReference type="Gene3D" id="1.20.1720.10">
    <property type="entry name" value="Multidrug resistance protein D"/>
    <property type="match status" value="1"/>
</dbReference>
<feature type="transmembrane region" description="Helical" evidence="8">
    <location>
        <begin position="276"/>
        <end position="299"/>
    </location>
</feature>
<comment type="caution">
    <text evidence="10">The sequence shown here is derived from an EMBL/GenBank/DDBJ whole genome shotgun (WGS) entry which is preliminary data.</text>
</comment>
<dbReference type="FunFam" id="1.20.1720.10:FF:000013">
    <property type="entry name" value="Related to multidrug resistance proteins"/>
    <property type="match status" value="1"/>
</dbReference>
<dbReference type="InterPro" id="IPR036259">
    <property type="entry name" value="MFS_trans_sf"/>
</dbReference>
<evidence type="ECO:0000256" key="1">
    <source>
        <dbReference type="ARBA" id="ARBA00004127"/>
    </source>
</evidence>
<feature type="transmembrane region" description="Helical" evidence="8">
    <location>
        <begin position="57"/>
        <end position="82"/>
    </location>
</feature>
<evidence type="ECO:0000256" key="7">
    <source>
        <dbReference type="SAM" id="MobiDB-lite"/>
    </source>
</evidence>
<dbReference type="RefSeq" id="XP_052944981.1">
    <property type="nucleotide sequence ID" value="XM_053092658.1"/>
</dbReference>
<feature type="compositionally biased region" description="Polar residues" evidence="7">
    <location>
        <begin position="1"/>
        <end position="12"/>
    </location>
</feature>